<dbReference type="InterPro" id="IPR029033">
    <property type="entry name" value="His_PPase_superfam"/>
</dbReference>
<dbReference type="EMBL" id="LWQT01000048">
    <property type="protein sequence ID" value="OAN51110.1"/>
    <property type="molecule type" value="Genomic_DNA"/>
</dbReference>
<dbReference type="InterPro" id="IPR013078">
    <property type="entry name" value="His_Pase_superF_clade-1"/>
</dbReference>
<dbReference type="Gene3D" id="3.40.50.1240">
    <property type="entry name" value="Phosphoglycerate mutase-like"/>
    <property type="match status" value="1"/>
</dbReference>
<dbReference type="CDD" id="cd07067">
    <property type="entry name" value="HP_PGM_like"/>
    <property type="match status" value="1"/>
</dbReference>
<evidence type="ECO:0000256" key="3">
    <source>
        <dbReference type="PIRSR" id="PIRSR613078-1"/>
    </source>
</evidence>
<feature type="binding site" evidence="4">
    <location>
        <begin position="8"/>
        <end position="15"/>
    </location>
    <ligand>
        <name>substrate</name>
    </ligand>
</feature>
<dbReference type="AlphaFoldDB" id="A0A178MQF2"/>
<dbReference type="RefSeq" id="WP_068491845.1">
    <property type="nucleotide sequence ID" value="NZ_LWQT01000048.1"/>
</dbReference>
<dbReference type="InterPro" id="IPR050275">
    <property type="entry name" value="PGM_Phosphatase"/>
</dbReference>
<dbReference type="GO" id="GO:0016791">
    <property type="term" value="F:phosphatase activity"/>
    <property type="evidence" value="ECO:0007669"/>
    <property type="project" value="TreeGrafter"/>
</dbReference>
<dbReference type="PIRSF" id="PIRSF000709">
    <property type="entry name" value="6PFK_2-Ptase"/>
    <property type="match status" value="1"/>
</dbReference>
<dbReference type="PANTHER" id="PTHR48100">
    <property type="entry name" value="BROAD-SPECIFICITY PHOSPHATASE YOR283W-RELATED"/>
    <property type="match status" value="1"/>
</dbReference>
<evidence type="ECO:0000256" key="4">
    <source>
        <dbReference type="PIRSR" id="PIRSR613078-2"/>
    </source>
</evidence>
<name>A0A178MQF2_9PROT</name>
<dbReference type="Pfam" id="PF00300">
    <property type="entry name" value="His_Phos_1"/>
    <property type="match status" value="1"/>
</dbReference>
<evidence type="ECO:0000256" key="1">
    <source>
        <dbReference type="ARBA" id="ARBA00023152"/>
    </source>
</evidence>
<dbReference type="SUPFAM" id="SSF53254">
    <property type="entry name" value="Phosphoglycerate mutase-like"/>
    <property type="match status" value="1"/>
</dbReference>
<dbReference type="GO" id="GO:0005737">
    <property type="term" value="C:cytoplasm"/>
    <property type="evidence" value="ECO:0007669"/>
    <property type="project" value="TreeGrafter"/>
</dbReference>
<protein>
    <submittedName>
        <fullName evidence="5">Fructose-2,6-bisphosphatase</fullName>
    </submittedName>
</protein>
<evidence type="ECO:0000313" key="5">
    <source>
        <dbReference type="EMBL" id="OAN51110.1"/>
    </source>
</evidence>
<organism evidence="5 6">
    <name type="scientific">Paramagnetospirillum marisnigri</name>
    <dbReference type="NCBI Taxonomy" id="1285242"/>
    <lineage>
        <taxon>Bacteria</taxon>
        <taxon>Pseudomonadati</taxon>
        <taxon>Pseudomonadota</taxon>
        <taxon>Alphaproteobacteria</taxon>
        <taxon>Rhodospirillales</taxon>
        <taxon>Magnetospirillaceae</taxon>
        <taxon>Paramagnetospirillum</taxon>
    </lineage>
</organism>
<evidence type="ECO:0000256" key="2">
    <source>
        <dbReference type="ARBA" id="ARBA00023235"/>
    </source>
</evidence>
<dbReference type="PROSITE" id="PS00175">
    <property type="entry name" value="PG_MUTASE"/>
    <property type="match status" value="1"/>
</dbReference>
<dbReference type="OrthoDB" id="9781415at2"/>
<keyword evidence="6" id="KW-1185">Reference proteome</keyword>
<sequence>MSSIILVRHGETQFNAEGRVQGWHDSPLTPKGVAQAFRYGLTIRGLLGEDAQGWRVVSSPLGRCAETTGILCEAAGLAAADVTYDARLKEVNTGRLSSVLKSELPPELRDSKGLDHWVFKSPDGETHAQVSARLADWLAGIRENEKLIVVSHGVAGRILRGLYLGSDPAEALTGDSPQDAVFVLENGAIRRVECE</sequence>
<dbReference type="SMART" id="SM00855">
    <property type="entry name" value="PGAM"/>
    <property type="match status" value="1"/>
</dbReference>
<proteinExistence type="predicted"/>
<reference evidence="5 6" key="1">
    <citation type="submission" date="2016-04" db="EMBL/GenBank/DDBJ databases">
        <title>Draft genome sequence of freshwater magnetotactic bacteria Magnetospirillum marisnigri SP-1 and Magnetospirillum moscoviense BB-1.</title>
        <authorList>
            <person name="Koziaeva V."/>
            <person name="Dziuba M.V."/>
            <person name="Ivanov T.M."/>
            <person name="Kuznetsov B."/>
            <person name="Grouzdev D.S."/>
        </authorList>
    </citation>
    <scope>NUCLEOTIDE SEQUENCE [LARGE SCALE GENOMIC DNA]</scope>
    <source>
        <strain evidence="5 6">SP-1</strain>
    </source>
</reference>
<feature type="binding site" evidence="4">
    <location>
        <position position="101"/>
    </location>
    <ligand>
        <name>substrate</name>
    </ligand>
</feature>
<feature type="binding site" evidence="4">
    <location>
        <position position="63"/>
    </location>
    <ligand>
        <name>substrate</name>
    </ligand>
</feature>
<dbReference type="PANTHER" id="PTHR48100:SF1">
    <property type="entry name" value="HISTIDINE PHOSPHATASE FAMILY PROTEIN-RELATED"/>
    <property type="match status" value="1"/>
</dbReference>
<keyword evidence="2" id="KW-0413">Isomerase</keyword>
<feature type="active site" description="Tele-phosphohistidine intermediate" evidence="3">
    <location>
        <position position="9"/>
    </location>
</feature>
<evidence type="ECO:0000313" key="6">
    <source>
        <dbReference type="Proteomes" id="UP000078428"/>
    </source>
</evidence>
<gene>
    <name evidence="5" type="ORF">A6A04_16940</name>
</gene>
<dbReference type="Proteomes" id="UP000078428">
    <property type="component" value="Unassembled WGS sequence"/>
</dbReference>
<keyword evidence="1" id="KW-0324">Glycolysis</keyword>
<accession>A0A178MQF2</accession>
<dbReference type="STRING" id="1285242.A6A04_16940"/>
<dbReference type="InterPro" id="IPR001345">
    <property type="entry name" value="PG/BPGM_mutase_AS"/>
</dbReference>
<feature type="active site" description="Proton donor/acceptor" evidence="3">
    <location>
        <position position="90"/>
    </location>
</feature>
<comment type="caution">
    <text evidence="5">The sequence shown here is derived from an EMBL/GenBank/DDBJ whole genome shotgun (WGS) entry which is preliminary data.</text>
</comment>